<evidence type="ECO:0000313" key="3">
    <source>
        <dbReference type="EMBL" id="MBC3833205.1"/>
    </source>
</evidence>
<feature type="domain" description="Peptidase C14 caspase" evidence="2">
    <location>
        <begin position="3"/>
        <end position="235"/>
    </location>
</feature>
<evidence type="ECO:0000313" key="4">
    <source>
        <dbReference type="Proteomes" id="UP000643610"/>
    </source>
</evidence>
<gene>
    <name evidence="3" type="ORF">H8K33_16975</name>
</gene>
<accession>A0ABR6XUQ8</accession>
<evidence type="ECO:0000256" key="1">
    <source>
        <dbReference type="SAM" id="MobiDB-lite"/>
    </source>
</evidence>
<reference evidence="3 4" key="1">
    <citation type="submission" date="2020-08" db="EMBL/GenBank/DDBJ databases">
        <title>Novel species isolated from subtropical streams in China.</title>
        <authorList>
            <person name="Lu H."/>
        </authorList>
    </citation>
    <scope>NUCLEOTIDE SEQUENCE [LARGE SCALE GENOMIC DNA]</scope>
    <source>
        <strain evidence="3 4">KCTC 52442</strain>
    </source>
</reference>
<dbReference type="InterPro" id="IPR029030">
    <property type="entry name" value="Caspase-like_dom_sf"/>
</dbReference>
<organism evidence="3 4">
    <name type="scientific">Undibacterium amnicola</name>
    <dbReference type="NCBI Taxonomy" id="1834038"/>
    <lineage>
        <taxon>Bacteria</taxon>
        <taxon>Pseudomonadati</taxon>
        <taxon>Pseudomonadota</taxon>
        <taxon>Betaproteobacteria</taxon>
        <taxon>Burkholderiales</taxon>
        <taxon>Oxalobacteraceae</taxon>
        <taxon>Undibacterium</taxon>
    </lineage>
</organism>
<feature type="region of interest" description="Disordered" evidence="1">
    <location>
        <begin position="239"/>
        <end position="258"/>
    </location>
</feature>
<proteinExistence type="predicted"/>
<name>A0ABR6XUQ8_9BURK</name>
<dbReference type="EMBL" id="JACOFU010000008">
    <property type="protein sequence ID" value="MBC3833205.1"/>
    <property type="molecule type" value="Genomic_DNA"/>
</dbReference>
<dbReference type="Proteomes" id="UP000643610">
    <property type="component" value="Unassembled WGS sequence"/>
</dbReference>
<sequence>MHRFAFFLSSENYKHYSDTPYCHADAELLRKTLIESCDYLPENSIILKLEKDDGNTNEQILKQVADLVTQTKDGDSILFFYAGHGIAIDSNTYLVLPETSPLNAAATSLKLSEVNYYLSQNKRLNIRIFDCCHSGEGSRNAVSENQAAEFMQAILNEGNDCSLTFASCAVHEKSYPDDAECQGVFTASLVNAINAQKADSDIYLESLKIEVCNSVQAWCAKRGKTQTPTLRVQVTGNMPFARRKNPPEPEATLSTSPVLSRSEQLNNARQSVVVDNKLYPELTAALNIIATEFEKRIQETDVYGININRIEPKIAEDIPEFLKQKIIDRMKTYRTMHAMNVVRVERPQIKNSILSSFLEHRPIYDTNYYINQKFEMPKCFQTFESTTDGYIPSSSIFFYVCPLQTTIAVLMGYFFDKSFNASEPDIKLQKVLHKVYSISDFRNKEYVLGFDDFIASFKLDLELAIDERLTYLAKENQAASKPQA</sequence>
<dbReference type="InterPro" id="IPR052039">
    <property type="entry name" value="Caspase-related_regulators"/>
</dbReference>
<dbReference type="PANTHER" id="PTHR22576:SF37">
    <property type="entry name" value="MUCOSA-ASSOCIATED LYMPHOID TISSUE LYMPHOMA TRANSLOCATION PROTEIN 1"/>
    <property type="match status" value="1"/>
</dbReference>
<keyword evidence="4" id="KW-1185">Reference proteome</keyword>
<dbReference type="RefSeq" id="WP_186892253.1">
    <property type="nucleotide sequence ID" value="NZ_JACOFU010000008.1"/>
</dbReference>
<dbReference type="InterPro" id="IPR011600">
    <property type="entry name" value="Pept_C14_caspase"/>
</dbReference>
<dbReference type="Gene3D" id="3.40.50.1460">
    <property type="match status" value="1"/>
</dbReference>
<dbReference type="SUPFAM" id="SSF52129">
    <property type="entry name" value="Caspase-like"/>
    <property type="match status" value="1"/>
</dbReference>
<dbReference type="PANTHER" id="PTHR22576">
    <property type="entry name" value="MUCOSA ASSOCIATED LYMPHOID TISSUE LYMPHOMA TRANSLOCATION PROTEIN 1/PARACASPASE"/>
    <property type="match status" value="1"/>
</dbReference>
<evidence type="ECO:0000259" key="2">
    <source>
        <dbReference type="Pfam" id="PF00656"/>
    </source>
</evidence>
<comment type="caution">
    <text evidence="3">The sequence shown here is derived from an EMBL/GenBank/DDBJ whole genome shotgun (WGS) entry which is preliminary data.</text>
</comment>
<dbReference type="Pfam" id="PF00656">
    <property type="entry name" value="Peptidase_C14"/>
    <property type="match status" value="1"/>
</dbReference>
<protein>
    <submittedName>
        <fullName evidence="3">Caspase family protein</fullName>
    </submittedName>
</protein>